<proteinExistence type="predicted"/>
<feature type="region of interest" description="Disordered" evidence="1">
    <location>
        <begin position="1"/>
        <end position="31"/>
    </location>
</feature>
<evidence type="ECO:0000256" key="1">
    <source>
        <dbReference type="SAM" id="MobiDB-lite"/>
    </source>
</evidence>
<organism evidence="2 3">
    <name type="scientific">Gigaspora rosea</name>
    <dbReference type="NCBI Taxonomy" id="44941"/>
    <lineage>
        <taxon>Eukaryota</taxon>
        <taxon>Fungi</taxon>
        <taxon>Fungi incertae sedis</taxon>
        <taxon>Mucoromycota</taxon>
        <taxon>Glomeromycotina</taxon>
        <taxon>Glomeromycetes</taxon>
        <taxon>Diversisporales</taxon>
        <taxon>Gigasporaceae</taxon>
        <taxon>Gigaspora</taxon>
    </lineage>
</organism>
<name>A0A397UMX5_9GLOM</name>
<dbReference type="Proteomes" id="UP000266673">
    <property type="component" value="Unassembled WGS sequence"/>
</dbReference>
<protein>
    <submittedName>
        <fullName evidence="2">Uncharacterized protein</fullName>
    </submittedName>
</protein>
<gene>
    <name evidence="2" type="ORF">C2G38_2203021</name>
</gene>
<evidence type="ECO:0000313" key="2">
    <source>
        <dbReference type="EMBL" id="RIB11590.1"/>
    </source>
</evidence>
<comment type="caution">
    <text evidence="2">The sequence shown here is derived from an EMBL/GenBank/DDBJ whole genome shotgun (WGS) entry which is preliminary data.</text>
</comment>
<evidence type="ECO:0000313" key="3">
    <source>
        <dbReference type="Proteomes" id="UP000266673"/>
    </source>
</evidence>
<reference evidence="2 3" key="1">
    <citation type="submission" date="2018-06" db="EMBL/GenBank/DDBJ databases">
        <title>Comparative genomics reveals the genomic features of Rhizophagus irregularis, R. cerebriforme, R. diaphanum and Gigaspora rosea, and their symbiotic lifestyle signature.</title>
        <authorList>
            <person name="Morin E."/>
            <person name="San Clemente H."/>
            <person name="Chen E.C.H."/>
            <person name="De La Providencia I."/>
            <person name="Hainaut M."/>
            <person name="Kuo A."/>
            <person name="Kohler A."/>
            <person name="Murat C."/>
            <person name="Tang N."/>
            <person name="Roy S."/>
            <person name="Loubradou J."/>
            <person name="Henrissat B."/>
            <person name="Grigoriev I.V."/>
            <person name="Corradi N."/>
            <person name="Roux C."/>
            <person name="Martin F.M."/>
        </authorList>
    </citation>
    <scope>NUCLEOTIDE SEQUENCE [LARGE SCALE GENOMIC DNA]</scope>
    <source>
        <strain evidence="2 3">DAOM 194757</strain>
    </source>
</reference>
<dbReference type="AlphaFoldDB" id="A0A397UMX5"/>
<accession>A0A397UMX5</accession>
<dbReference type="EMBL" id="QKWP01001116">
    <property type="protein sequence ID" value="RIB11590.1"/>
    <property type="molecule type" value="Genomic_DNA"/>
</dbReference>
<keyword evidence="3" id="KW-1185">Reference proteome</keyword>
<sequence>MSTSETDTSNDDDEIPRTEVTMASSEMAKWTKLPIPKKANINVSTREGVWQLSGPNSR</sequence>